<dbReference type="GO" id="GO:0003677">
    <property type="term" value="F:DNA binding"/>
    <property type="evidence" value="ECO:0007669"/>
    <property type="project" value="UniProtKB-KW"/>
</dbReference>
<dbReference type="HOGENOM" id="CLU_083223_0_0_1"/>
<reference evidence="3 4" key="1">
    <citation type="submission" date="2014-04" db="EMBL/GenBank/DDBJ databases">
        <title>Evolutionary Origins and Diversification of the Mycorrhizal Mutualists.</title>
        <authorList>
            <consortium name="DOE Joint Genome Institute"/>
            <consortium name="Mycorrhizal Genomics Consortium"/>
            <person name="Kohler A."/>
            <person name="Kuo A."/>
            <person name="Nagy L.G."/>
            <person name="Floudas D."/>
            <person name="Copeland A."/>
            <person name="Barry K.W."/>
            <person name="Cichocki N."/>
            <person name="Veneault-Fourrey C."/>
            <person name="LaButti K."/>
            <person name="Lindquist E.A."/>
            <person name="Lipzen A."/>
            <person name="Lundell T."/>
            <person name="Morin E."/>
            <person name="Murat C."/>
            <person name="Riley R."/>
            <person name="Ohm R."/>
            <person name="Sun H."/>
            <person name="Tunlid A."/>
            <person name="Henrissat B."/>
            <person name="Grigoriev I.V."/>
            <person name="Hibbett D.S."/>
            <person name="Martin F."/>
        </authorList>
    </citation>
    <scope>NUCLEOTIDE SEQUENCE [LARGE SCALE GENOMIC DNA]</scope>
    <source>
        <strain evidence="3 4">Koide BX008</strain>
    </source>
</reference>
<protein>
    <recommendedName>
        <fullName evidence="5">Tyr recombinase domain-containing protein</fullName>
    </recommendedName>
</protein>
<dbReference type="Gene3D" id="1.10.443.10">
    <property type="entry name" value="Intergrase catalytic core"/>
    <property type="match status" value="1"/>
</dbReference>
<evidence type="ECO:0008006" key="5">
    <source>
        <dbReference type="Google" id="ProtNLM"/>
    </source>
</evidence>
<organism evidence="3 4">
    <name type="scientific">Amanita muscaria (strain Koide BX008)</name>
    <dbReference type="NCBI Taxonomy" id="946122"/>
    <lineage>
        <taxon>Eukaryota</taxon>
        <taxon>Fungi</taxon>
        <taxon>Dikarya</taxon>
        <taxon>Basidiomycota</taxon>
        <taxon>Agaricomycotina</taxon>
        <taxon>Agaricomycetes</taxon>
        <taxon>Agaricomycetidae</taxon>
        <taxon>Agaricales</taxon>
        <taxon>Pluteineae</taxon>
        <taxon>Amanitaceae</taxon>
        <taxon>Amanita</taxon>
    </lineage>
</organism>
<keyword evidence="4" id="KW-1185">Reference proteome</keyword>
<evidence type="ECO:0000256" key="2">
    <source>
        <dbReference type="ARBA" id="ARBA00023172"/>
    </source>
</evidence>
<proteinExistence type="predicted"/>
<dbReference type="InterPro" id="IPR010998">
    <property type="entry name" value="Integrase_recombinase_N"/>
</dbReference>
<gene>
    <name evidence="3" type="ORF">M378DRAFT_80369</name>
</gene>
<dbReference type="InParanoid" id="A0A0C2WN54"/>
<evidence type="ECO:0000256" key="1">
    <source>
        <dbReference type="ARBA" id="ARBA00023125"/>
    </source>
</evidence>
<dbReference type="InterPro" id="IPR011010">
    <property type="entry name" value="DNA_brk_join_enz"/>
</dbReference>
<dbReference type="InterPro" id="IPR013762">
    <property type="entry name" value="Integrase-like_cat_sf"/>
</dbReference>
<keyword evidence="1" id="KW-0238">DNA-binding</keyword>
<dbReference type="InterPro" id="IPR052925">
    <property type="entry name" value="Phage_Integrase-like_Recomb"/>
</dbReference>
<dbReference type="PANTHER" id="PTHR34605">
    <property type="entry name" value="PHAGE_INTEGRASE DOMAIN-CONTAINING PROTEIN"/>
    <property type="match status" value="1"/>
</dbReference>
<dbReference type="SUPFAM" id="SSF47823">
    <property type="entry name" value="lambda integrase-like, N-terminal domain"/>
    <property type="match status" value="1"/>
</dbReference>
<dbReference type="Gene3D" id="1.10.150.130">
    <property type="match status" value="1"/>
</dbReference>
<dbReference type="SUPFAM" id="SSF56349">
    <property type="entry name" value="DNA breaking-rejoining enzymes"/>
    <property type="match status" value="1"/>
</dbReference>
<dbReference type="GO" id="GO:0015074">
    <property type="term" value="P:DNA integration"/>
    <property type="evidence" value="ECO:0007669"/>
    <property type="project" value="InterPro"/>
</dbReference>
<keyword evidence="2" id="KW-0233">DNA recombination</keyword>
<dbReference type="GO" id="GO:0006310">
    <property type="term" value="P:DNA recombination"/>
    <property type="evidence" value="ECO:0007669"/>
    <property type="project" value="UniProtKB-KW"/>
</dbReference>
<dbReference type="AlphaFoldDB" id="A0A0C2WN54"/>
<accession>A0A0C2WN54</accession>
<evidence type="ECO:0000313" key="4">
    <source>
        <dbReference type="Proteomes" id="UP000054549"/>
    </source>
</evidence>
<evidence type="ECO:0000313" key="3">
    <source>
        <dbReference type="EMBL" id="KIL63007.1"/>
    </source>
</evidence>
<dbReference type="Proteomes" id="UP000054549">
    <property type="component" value="Unassembled WGS sequence"/>
</dbReference>
<name>A0A0C2WN54_AMAMK</name>
<dbReference type="PANTHER" id="PTHR34605:SF3">
    <property type="entry name" value="P CELL-TYPE AGGLUTINATION PROTEIN MAP4-LIKE-RELATED"/>
    <property type="match status" value="1"/>
</dbReference>
<dbReference type="STRING" id="946122.A0A0C2WN54"/>
<dbReference type="OrthoDB" id="5598396at2759"/>
<dbReference type="EMBL" id="KN818264">
    <property type="protein sequence ID" value="KIL63007.1"/>
    <property type="molecule type" value="Genomic_DNA"/>
</dbReference>
<sequence length="324" mass="36343">MLTLSRSSRQPVREPWTLERLLQERSIALGMCLADGTVDSYTSALNSYLTFCELHHFSLNPTPDTLSLYVTWQSAHIKPDSVNVYLSGLVHLLEAHFPDVRASRNHPLVTRTLAGCKRRFGTTVNRKSPVSSSDIARALSRLPRPWNFDDLLFVSLLLVAFLGLLRLGELTQNNSRSNYRRVIARASASITPSSFTFTLPAHKADRFFEGSRILITARNDVPDPVPICQAYLQGRDSRFPFHPQLWLRSDGSPPTRIWFLKYLHTLADPSLGGHSLRAGGATDLALHGTPLAIIQAAGRWASEAFQIYIRRNPFLMDAVLHAHH</sequence>